<gene>
    <name evidence="1" type="ORF">SMB34_16075</name>
</gene>
<accession>A0ABR4TT72</accession>
<proteinExistence type="predicted"/>
<name>A0ABR4TT72_9PROT</name>
<keyword evidence="2" id="KW-1185">Reference proteome</keyword>
<dbReference type="RefSeq" id="WP_037988855.1">
    <property type="nucleotide sequence ID" value="NZ_AUNC01000011.1"/>
</dbReference>
<dbReference type="EMBL" id="AUNC01000011">
    <property type="protein sequence ID" value="KEO58025.1"/>
    <property type="molecule type" value="Genomic_DNA"/>
</dbReference>
<evidence type="ECO:0000313" key="2">
    <source>
        <dbReference type="Proteomes" id="UP000027463"/>
    </source>
</evidence>
<evidence type="ECO:0008006" key="3">
    <source>
        <dbReference type="Google" id="ProtNLM"/>
    </source>
</evidence>
<reference evidence="1 2" key="1">
    <citation type="submission" date="2013-07" db="EMBL/GenBank/DDBJ databases">
        <title>Thalassospira permensis NBRC 106175 Genome Sequencing.</title>
        <authorList>
            <person name="Lai Q."/>
            <person name="Shao Z."/>
        </authorList>
    </citation>
    <scope>NUCLEOTIDE SEQUENCE [LARGE SCALE GENOMIC DNA]</scope>
    <source>
        <strain evidence="1 2">NBRC 106175</strain>
    </source>
</reference>
<organism evidence="1 2">
    <name type="scientific">Thalassospira permensis NBRC 106175</name>
    <dbReference type="NCBI Taxonomy" id="1353532"/>
    <lineage>
        <taxon>Bacteria</taxon>
        <taxon>Pseudomonadati</taxon>
        <taxon>Pseudomonadota</taxon>
        <taxon>Alphaproteobacteria</taxon>
        <taxon>Rhodospirillales</taxon>
        <taxon>Thalassospiraceae</taxon>
        <taxon>Thalassospira</taxon>
    </lineage>
</organism>
<dbReference type="Gene3D" id="1.10.357.10">
    <property type="entry name" value="Tetracycline Repressor, domain 2"/>
    <property type="match status" value="1"/>
</dbReference>
<dbReference type="SUPFAM" id="SSF46689">
    <property type="entry name" value="Homeodomain-like"/>
    <property type="match status" value="1"/>
</dbReference>
<dbReference type="InterPro" id="IPR009057">
    <property type="entry name" value="Homeodomain-like_sf"/>
</dbReference>
<evidence type="ECO:0000313" key="1">
    <source>
        <dbReference type="EMBL" id="KEO58025.1"/>
    </source>
</evidence>
<protein>
    <recommendedName>
        <fullName evidence="3">TetR family transcriptional regulator</fullName>
    </recommendedName>
</protein>
<dbReference type="Proteomes" id="UP000027463">
    <property type="component" value="Unassembled WGS sequence"/>
</dbReference>
<sequence length="175" mass="18983">MTDTKLKIAAGLERAFAKGGFAEPSVDDLREAADVSLRTLYKYTPSRADMVHLALEHRHQRYIDLLFTNLPEAPDKALSAIIDRVGVWMETEASHGCLFHAAVAASPGDQMLRDLLSRHKVEVATKAAIATGRQGYEIELNLILEGLTQSFTLHGAQAIAAAKRLAGGIPTHSNP</sequence>
<comment type="caution">
    <text evidence="1">The sequence shown here is derived from an EMBL/GenBank/DDBJ whole genome shotgun (WGS) entry which is preliminary data.</text>
</comment>